<dbReference type="GO" id="GO:0016853">
    <property type="term" value="F:isomerase activity"/>
    <property type="evidence" value="ECO:0007669"/>
    <property type="project" value="UniProtKB-KW"/>
</dbReference>
<dbReference type="PANTHER" id="PTHR48100:SF1">
    <property type="entry name" value="HISTIDINE PHOSPHATASE FAMILY PROTEIN-RELATED"/>
    <property type="match status" value="1"/>
</dbReference>
<feature type="binding site" evidence="4">
    <location>
        <position position="60"/>
    </location>
    <ligand>
        <name>substrate</name>
    </ligand>
</feature>
<proteinExistence type="predicted"/>
<dbReference type="CDD" id="cd07067">
    <property type="entry name" value="HP_PGM_like"/>
    <property type="match status" value="1"/>
</dbReference>
<evidence type="ECO:0000313" key="5">
    <source>
        <dbReference type="EMBL" id="CCF82449.1"/>
    </source>
</evidence>
<dbReference type="SUPFAM" id="SSF53254">
    <property type="entry name" value="Phosphoglycerate mutase-like"/>
    <property type="match status" value="1"/>
</dbReference>
<evidence type="ECO:0000256" key="3">
    <source>
        <dbReference type="PIRSR" id="PIRSR613078-1"/>
    </source>
</evidence>
<keyword evidence="2 5" id="KW-0413">Isomerase</keyword>
<dbReference type="OrthoDB" id="9781415at2"/>
<sequence length="211" mass="23577">MGTELILIRHGQTASNMLGLIHGWTDVPLTEAGLRQANQVAEQLSSIGGVQHLYASPLRRARLTAQAISRRLGVRPILRPDLIEMNFGDVEGYTLPGMERDFPDLHARITDLRDIDVAFPNGESRREFHQRVSRAFDELIAAHRGDRLIIVSHGGVIGSGIAQLTNGNANDWQRYMVRNCSITHVELHAPGDVEIHCWDDISHLDEPERVT</sequence>
<dbReference type="PROSITE" id="PS00175">
    <property type="entry name" value="PG_MUTASE"/>
    <property type="match status" value="1"/>
</dbReference>
<evidence type="ECO:0000256" key="2">
    <source>
        <dbReference type="ARBA" id="ARBA00023235"/>
    </source>
</evidence>
<dbReference type="GO" id="GO:0005737">
    <property type="term" value="C:cytoplasm"/>
    <property type="evidence" value="ECO:0007669"/>
    <property type="project" value="TreeGrafter"/>
</dbReference>
<dbReference type="GO" id="GO:0016791">
    <property type="term" value="F:phosphatase activity"/>
    <property type="evidence" value="ECO:0007669"/>
    <property type="project" value="TreeGrafter"/>
</dbReference>
<dbReference type="EC" id="5.4.2.1" evidence="5"/>
<dbReference type="Proteomes" id="UP000004221">
    <property type="component" value="Unassembled WGS sequence"/>
</dbReference>
<evidence type="ECO:0000256" key="1">
    <source>
        <dbReference type="ARBA" id="ARBA00023152"/>
    </source>
</evidence>
<dbReference type="InterPro" id="IPR001345">
    <property type="entry name" value="PG/BPGM_mutase_AS"/>
</dbReference>
<reference evidence="5 6" key="1">
    <citation type="journal article" date="2012" name="ISME J.">
        <title>Nitrification expanded: discovery, physiology and genomics of a nitrite-oxidizing bacterium from the phylum Chloroflexi.</title>
        <authorList>
            <person name="Sorokin D.Y."/>
            <person name="Lucker S."/>
            <person name="Vejmelkova D."/>
            <person name="Kostrikina N.A."/>
            <person name="Kleerebezem R."/>
            <person name="Rijpstra W.I."/>
            <person name="Damste J.S."/>
            <person name="Le Paslier D."/>
            <person name="Muyzer G."/>
            <person name="Wagner M."/>
            <person name="van Loosdrecht M.C."/>
            <person name="Daims H."/>
        </authorList>
    </citation>
    <scope>NUCLEOTIDE SEQUENCE [LARGE SCALE GENOMIC DNA]</scope>
    <source>
        <strain evidence="6">none</strain>
    </source>
</reference>
<dbReference type="InterPro" id="IPR013078">
    <property type="entry name" value="His_Pase_superF_clade-1"/>
</dbReference>
<dbReference type="SMART" id="SM00855">
    <property type="entry name" value="PGAM"/>
    <property type="match status" value="1"/>
</dbReference>
<dbReference type="Pfam" id="PF00300">
    <property type="entry name" value="His_Phos_1"/>
    <property type="match status" value="1"/>
</dbReference>
<keyword evidence="1" id="KW-0324">Glycolysis</keyword>
<gene>
    <name evidence="5" type="primary">gpmB</name>
    <name evidence="5" type="ORF">NITHO_1150002</name>
</gene>
<feature type="binding site" evidence="4">
    <location>
        <begin position="9"/>
        <end position="16"/>
    </location>
    <ligand>
        <name>substrate</name>
    </ligand>
</feature>
<dbReference type="InterPro" id="IPR050275">
    <property type="entry name" value="PGM_Phosphatase"/>
</dbReference>
<dbReference type="EMBL" id="CAGS01000019">
    <property type="protein sequence ID" value="CCF82449.1"/>
    <property type="molecule type" value="Genomic_DNA"/>
</dbReference>
<protein>
    <submittedName>
        <fullName evidence="5">Phosphoglycerate mutase</fullName>
        <ecNumber evidence="5">5.4.2.1</ecNumber>
    </submittedName>
</protein>
<organism evidence="5 6">
    <name type="scientific">Nitrolancea hollandica Lb</name>
    <dbReference type="NCBI Taxonomy" id="1129897"/>
    <lineage>
        <taxon>Bacteria</taxon>
        <taxon>Pseudomonadati</taxon>
        <taxon>Thermomicrobiota</taxon>
        <taxon>Thermomicrobia</taxon>
        <taxon>Sphaerobacterales</taxon>
        <taxon>Sphaerobacterineae</taxon>
        <taxon>Sphaerobacteraceae</taxon>
        <taxon>Nitrolancea</taxon>
    </lineage>
</organism>
<evidence type="ECO:0000313" key="6">
    <source>
        <dbReference type="Proteomes" id="UP000004221"/>
    </source>
</evidence>
<dbReference type="RefSeq" id="WP_008474597.1">
    <property type="nucleotide sequence ID" value="NZ_CAGS01000019.1"/>
</dbReference>
<feature type="active site" description="Proton donor/acceptor" evidence="3">
    <location>
        <position position="84"/>
    </location>
</feature>
<dbReference type="AlphaFoldDB" id="I4ECN7"/>
<accession>I4ECN7</accession>
<dbReference type="Gene3D" id="3.40.50.1240">
    <property type="entry name" value="Phosphoglycerate mutase-like"/>
    <property type="match status" value="1"/>
</dbReference>
<evidence type="ECO:0000256" key="4">
    <source>
        <dbReference type="PIRSR" id="PIRSR613078-2"/>
    </source>
</evidence>
<name>I4ECN7_9BACT</name>
<keyword evidence="6" id="KW-1185">Reference proteome</keyword>
<dbReference type="InterPro" id="IPR029033">
    <property type="entry name" value="His_PPase_superfam"/>
</dbReference>
<dbReference type="PANTHER" id="PTHR48100">
    <property type="entry name" value="BROAD-SPECIFICITY PHOSPHATASE YOR283W-RELATED"/>
    <property type="match status" value="1"/>
</dbReference>
<feature type="active site" description="Tele-phosphohistidine intermediate" evidence="3">
    <location>
        <position position="10"/>
    </location>
</feature>
<comment type="caution">
    <text evidence="5">The sequence shown here is derived from an EMBL/GenBank/DDBJ whole genome shotgun (WGS) entry which is preliminary data.</text>
</comment>